<accession>A0A543KHS6</accession>
<keyword evidence="1" id="KW-0732">Signal</keyword>
<reference evidence="3 4" key="1">
    <citation type="submission" date="2019-06" db="EMBL/GenBank/DDBJ databases">
        <title>Genomic Encyclopedia of Archaeal and Bacterial Type Strains, Phase II (KMG-II): from individual species to whole genera.</title>
        <authorList>
            <person name="Goeker M."/>
        </authorList>
    </citation>
    <scope>NUCLEOTIDE SEQUENCE [LARGE SCALE GENOMIC DNA]</scope>
    <source>
        <strain evidence="3 4">DSM 18423</strain>
    </source>
</reference>
<gene>
    <name evidence="3" type="ORF">BD293_3314</name>
</gene>
<dbReference type="Proteomes" id="UP000320582">
    <property type="component" value="Unassembled WGS sequence"/>
</dbReference>
<dbReference type="PROSITE" id="PS50222">
    <property type="entry name" value="EF_HAND_2"/>
    <property type="match status" value="1"/>
</dbReference>
<dbReference type="GO" id="GO:0005509">
    <property type="term" value="F:calcium ion binding"/>
    <property type="evidence" value="ECO:0007669"/>
    <property type="project" value="InterPro"/>
</dbReference>
<dbReference type="RefSeq" id="WP_142083495.1">
    <property type="nucleotide sequence ID" value="NZ_JBOFFA010000038.1"/>
</dbReference>
<feature type="signal peptide" evidence="1">
    <location>
        <begin position="1"/>
        <end position="21"/>
    </location>
</feature>
<name>A0A543KHS6_9RHOB</name>
<dbReference type="InterPro" id="IPR018247">
    <property type="entry name" value="EF_Hand_1_Ca_BS"/>
</dbReference>
<comment type="caution">
    <text evidence="3">The sequence shown here is derived from an EMBL/GenBank/DDBJ whole genome shotgun (WGS) entry which is preliminary data.</text>
</comment>
<evidence type="ECO:0000313" key="4">
    <source>
        <dbReference type="Proteomes" id="UP000320582"/>
    </source>
</evidence>
<keyword evidence="4" id="KW-1185">Reference proteome</keyword>
<protein>
    <recommendedName>
        <fullName evidence="2">EF-hand domain-containing protein</fullName>
    </recommendedName>
</protein>
<dbReference type="InterPro" id="IPR002048">
    <property type="entry name" value="EF_hand_dom"/>
</dbReference>
<organism evidence="3 4">
    <name type="scientific">Roseinatronobacter monicus</name>
    <dbReference type="NCBI Taxonomy" id="393481"/>
    <lineage>
        <taxon>Bacteria</taxon>
        <taxon>Pseudomonadati</taxon>
        <taxon>Pseudomonadota</taxon>
        <taxon>Alphaproteobacteria</taxon>
        <taxon>Rhodobacterales</taxon>
        <taxon>Paracoccaceae</taxon>
        <taxon>Roseinatronobacter</taxon>
    </lineage>
</organism>
<sequence length="86" mass="9207">MKKQIALAASVFALAAAPALADTHDHDAAEHDFPVEMEAFMDAYPEVTPETYFLIDTDGDGEVSEEEYEAAVDAGLITSAEPMDAD</sequence>
<evidence type="ECO:0000256" key="1">
    <source>
        <dbReference type="SAM" id="SignalP"/>
    </source>
</evidence>
<evidence type="ECO:0000259" key="2">
    <source>
        <dbReference type="PROSITE" id="PS50222"/>
    </source>
</evidence>
<feature type="domain" description="EF-hand" evidence="2">
    <location>
        <begin position="54"/>
        <end position="78"/>
    </location>
</feature>
<dbReference type="AlphaFoldDB" id="A0A543KHS6"/>
<feature type="chain" id="PRO_5021881492" description="EF-hand domain-containing protein" evidence="1">
    <location>
        <begin position="22"/>
        <end position="86"/>
    </location>
</feature>
<dbReference type="OrthoDB" id="5470953at2"/>
<dbReference type="PROSITE" id="PS00018">
    <property type="entry name" value="EF_HAND_1"/>
    <property type="match status" value="1"/>
</dbReference>
<proteinExistence type="predicted"/>
<dbReference type="EMBL" id="VFPT01000001">
    <property type="protein sequence ID" value="TQM94630.1"/>
    <property type="molecule type" value="Genomic_DNA"/>
</dbReference>
<evidence type="ECO:0000313" key="3">
    <source>
        <dbReference type="EMBL" id="TQM94630.1"/>
    </source>
</evidence>